<name>A0AAV5V847_9BILA</name>
<sequence length="424" mass="47893">QRCKSVDCLMEQKITNASYIAQQIASIGRPHSLDRDELSLTFAGDHKLCKNIQVTSPYETKYCYAHISVDWTQVDPAALGVKLTLQIPGGKIPSLGRSDEEGGRCQPHNINNIKLGLCIPASCEDDKDVGRILSSITNGSVQICGISCPESTKEFSRTFYFINGILISIFVVALGASILDYIARRNDMDEDLKTDLEWKLLMSLSILRNSADIFTMTKDADSILCLDAIRFITFTWVVAGHAIVFVADGDNGLQVLKISNQLISDLFLNFFSTVDTFFVLSGLLVAYSFFKAIKNILQKQHRDSDYMYTPLNWILFYVHRWMRLTPAYLMFIGFYVAWTPQIHDVWSSGIAQNLTQNVINCEERWWMNALYINNFGDFLGTCYPISWFLAVDTQLYYTAPIFLVSLYLSSAGTGVELVTIRFAF</sequence>
<reference evidence="3" key="1">
    <citation type="submission" date="2023-10" db="EMBL/GenBank/DDBJ databases">
        <title>Genome assembly of Pristionchus species.</title>
        <authorList>
            <person name="Yoshida K."/>
            <person name="Sommer R.J."/>
        </authorList>
    </citation>
    <scope>NUCLEOTIDE SEQUENCE</scope>
    <source>
        <strain evidence="3">RS5133</strain>
    </source>
</reference>
<gene>
    <name evidence="3" type="ORF">PFISCL1PPCAC_7111</name>
</gene>
<dbReference type="GO" id="GO:0016747">
    <property type="term" value="F:acyltransferase activity, transferring groups other than amino-acyl groups"/>
    <property type="evidence" value="ECO:0007669"/>
    <property type="project" value="InterPro"/>
</dbReference>
<feature type="non-terminal residue" evidence="3">
    <location>
        <position position="1"/>
    </location>
</feature>
<keyword evidence="1" id="KW-1133">Transmembrane helix</keyword>
<comment type="caution">
    <text evidence="3">The sequence shown here is derived from an EMBL/GenBank/DDBJ whole genome shotgun (WGS) entry which is preliminary data.</text>
</comment>
<keyword evidence="1" id="KW-0472">Membrane</keyword>
<dbReference type="Proteomes" id="UP001432322">
    <property type="component" value="Unassembled WGS sequence"/>
</dbReference>
<dbReference type="EMBL" id="BTSY01000002">
    <property type="protein sequence ID" value="GMT15815.1"/>
    <property type="molecule type" value="Genomic_DNA"/>
</dbReference>
<evidence type="ECO:0000256" key="1">
    <source>
        <dbReference type="SAM" id="Phobius"/>
    </source>
</evidence>
<feature type="domain" description="Acyltransferase 3" evidence="2">
    <location>
        <begin position="225"/>
        <end position="403"/>
    </location>
</feature>
<proteinExistence type="predicted"/>
<protein>
    <recommendedName>
        <fullName evidence="2">Acyltransferase 3 domain-containing protein</fullName>
    </recommendedName>
</protein>
<dbReference type="Pfam" id="PF01757">
    <property type="entry name" value="Acyl_transf_3"/>
    <property type="match status" value="1"/>
</dbReference>
<evidence type="ECO:0000259" key="2">
    <source>
        <dbReference type="Pfam" id="PF01757"/>
    </source>
</evidence>
<keyword evidence="1" id="KW-0812">Transmembrane</keyword>
<dbReference type="PANTHER" id="PTHR11161">
    <property type="entry name" value="O-ACYLTRANSFERASE"/>
    <property type="match status" value="1"/>
</dbReference>
<evidence type="ECO:0000313" key="3">
    <source>
        <dbReference type="EMBL" id="GMT15815.1"/>
    </source>
</evidence>
<dbReference type="InterPro" id="IPR002656">
    <property type="entry name" value="Acyl_transf_3_dom"/>
</dbReference>
<dbReference type="AlphaFoldDB" id="A0AAV5V847"/>
<accession>A0AAV5V847</accession>
<dbReference type="InterPro" id="IPR052728">
    <property type="entry name" value="O2_lipid_transport_reg"/>
</dbReference>
<feature type="transmembrane region" description="Helical" evidence="1">
    <location>
        <begin position="159"/>
        <end position="183"/>
    </location>
</feature>
<feature type="transmembrane region" description="Helical" evidence="1">
    <location>
        <begin position="395"/>
        <end position="418"/>
    </location>
</feature>
<dbReference type="PANTHER" id="PTHR11161:SF0">
    <property type="entry name" value="O-ACYLTRANSFERASE LIKE PROTEIN"/>
    <property type="match status" value="1"/>
</dbReference>
<feature type="transmembrane region" description="Helical" evidence="1">
    <location>
        <begin position="267"/>
        <end position="290"/>
    </location>
</feature>
<evidence type="ECO:0000313" key="4">
    <source>
        <dbReference type="Proteomes" id="UP001432322"/>
    </source>
</evidence>
<feature type="transmembrane region" description="Helical" evidence="1">
    <location>
        <begin position="228"/>
        <end position="247"/>
    </location>
</feature>
<keyword evidence="4" id="KW-1185">Reference proteome</keyword>
<feature type="transmembrane region" description="Helical" evidence="1">
    <location>
        <begin position="311"/>
        <end position="338"/>
    </location>
</feature>
<organism evidence="3 4">
    <name type="scientific">Pristionchus fissidentatus</name>
    <dbReference type="NCBI Taxonomy" id="1538716"/>
    <lineage>
        <taxon>Eukaryota</taxon>
        <taxon>Metazoa</taxon>
        <taxon>Ecdysozoa</taxon>
        <taxon>Nematoda</taxon>
        <taxon>Chromadorea</taxon>
        <taxon>Rhabditida</taxon>
        <taxon>Rhabditina</taxon>
        <taxon>Diplogasteromorpha</taxon>
        <taxon>Diplogasteroidea</taxon>
        <taxon>Neodiplogasteridae</taxon>
        <taxon>Pristionchus</taxon>
    </lineage>
</organism>